<evidence type="ECO:0000256" key="9">
    <source>
        <dbReference type="ARBA" id="ARBA00023136"/>
    </source>
</evidence>
<organism evidence="12 13">
    <name type="scientific">Actomonas aquatica</name>
    <dbReference type="NCBI Taxonomy" id="2866162"/>
    <lineage>
        <taxon>Bacteria</taxon>
        <taxon>Pseudomonadati</taxon>
        <taxon>Verrucomicrobiota</taxon>
        <taxon>Opitutia</taxon>
        <taxon>Opitutales</taxon>
        <taxon>Opitutaceae</taxon>
        <taxon>Actomonas</taxon>
    </lineage>
</organism>
<feature type="signal peptide" evidence="10">
    <location>
        <begin position="1"/>
        <end position="21"/>
    </location>
</feature>
<dbReference type="PROSITE" id="PS52015">
    <property type="entry name" value="TONB_CTD"/>
    <property type="match status" value="1"/>
</dbReference>
<dbReference type="NCBIfam" id="TIGR01352">
    <property type="entry name" value="tonB_Cterm"/>
    <property type="match status" value="1"/>
</dbReference>
<feature type="chain" id="PRO_5045112740" evidence="10">
    <location>
        <begin position="22"/>
        <end position="116"/>
    </location>
</feature>
<evidence type="ECO:0000313" key="12">
    <source>
        <dbReference type="EMBL" id="WRQ87614.1"/>
    </source>
</evidence>
<evidence type="ECO:0000256" key="8">
    <source>
        <dbReference type="ARBA" id="ARBA00022989"/>
    </source>
</evidence>
<keyword evidence="7" id="KW-0653">Protein transport</keyword>
<sequence length="116" mass="12677">MNLLRKISTLLVFLSAACFTAAEEFETPDNPPVPVRTPPPRYPDQLKRDGISGMVVVTVVIDEDGKVADVSVRKSTHAEFEEPALDAVKNWRFKPAKKGGAAIRSKVALPLKFSAD</sequence>
<name>A0ABZ1C7B6_9BACT</name>
<keyword evidence="9" id="KW-0472">Membrane</keyword>
<comment type="similarity">
    <text evidence="2">Belongs to the TonB family.</text>
</comment>
<evidence type="ECO:0000259" key="11">
    <source>
        <dbReference type="PROSITE" id="PS52015"/>
    </source>
</evidence>
<keyword evidence="10" id="KW-0732">Signal</keyword>
<reference evidence="12 13" key="2">
    <citation type="submission" date="2023-12" db="EMBL/GenBank/DDBJ databases">
        <title>Description of an unclassified Opitutus bacterium of Verrucomicrobiota.</title>
        <authorList>
            <person name="Zhang D.-F."/>
        </authorList>
    </citation>
    <scope>NUCLEOTIDE SEQUENCE [LARGE SCALE GENOMIC DNA]</scope>
    <source>
        <strain evidence="12 13">WL0086</strain>
    </source>
</reference>
<evidence type="ECO:0000256" key="10">
    <source>
        <dbReference type="SAM" id="SignalP"/>
    </source>
</evidence>
<comment type="subcellular location">
    <subcellularLocation>
        <location evidence="1">Cell inner membrane</location>
        <topology evidence="1">Single-pass membrane protein</topology>
        <orientation evidence="1">Periplasmic side</orientation>
    </subcellularLocation>
</comment>
<keyword evidence="5" id="KW-0997">Cell inner membrane</keyword>
<keyword evidence="4" id="KW-1003">Cell membrane</keyword>
<reference evidence="12 13" key="1">
    <citation type="submission" date="2021-08" db="EMBL/GenBank/DDBJ databases">
        <authorList>
            <person name="Zhang D."/>
            <person name="Zhang A."/>
            <person name="Wang L."/>
        </authorList>
    </citation>
    <scope>NUCLEOTIDE SEQUENCE [LARGE SCALE GENOMIC DNA]</scope>
    <source>
        <strain evidence="12 13">WL0086</strain>
    </source>
</reference>
<evidence type="ECO:0000313" key="13">
    <source>
        <dbReference type="Proteomes" id="UP000738431"/>
    </source>
</evidence>
<evidence type="ECO:0000256" key="6">
    <source>
        <dbReference type="ARBA" id="ARBA00022692"/>
    </source>
</evidence>
<dbReference type="InterPro" id="IPR051045">
    <property type="entry name" value="TonB-dependent_transducer"/>
</dbReference>
<evidence type="ECO:0000256" key="3">
    <source>
        <dbReference type="ARBA" id="ARBA00022448"/>
    </source>
</evidence>
<dbReference type="Proteomes" id="UP000738431">
    <property type="component" value="Chromosome"/>
</dbReference>
<evidence type="ECO:0000256" key="4">
    <source>
        <dbReference type="ARBA" id="ARBA00022475"/>
    </source>
</evidence>
<protein>
    <submittedName>
        <fullName evidence="12">Energy transducer TonB</fullName>
    </submittedName>
</protein>
<dbReference type="PANTHER" id="PTHR33446">
    <property type="entry name" value="PROTEIN TONB-RELATED"/>
    <property type="match status" value="1"/>
</dbReference>
<keyword evidence="13" id="KW-1185">Reference proteome</keyword>
<evidence type="ECO:0000256" key="7">
    <source>
        <dbReference type="ARBA" id="ARBA00022927"/>
    </source>
</evidence>
<dbReference type="Gene3D" id="3.30.1150.10">
    <property type="match status" value="1"/>
</dbReference>
<dbReference type="Pfam" id="PF03544">
    <property type="entry name" value="TonB_C"/>
    <property type="match status" value="1"/>
</dbReference>
<accession>A0ABZ1C7B6</accession>
<evidence type="ECO:0000256" key="5">
    <source>
        <dbReference type="ARBA" id="ARBA00022519"/>
    </source>
</evidence>
<dbReference type="InterPro" id="IPR006260">
    <property type="entry name" value="TonB/TolA_C"/>
</dbReference>
<dbReference type="EMBL" id="CP139781">
    <property type="protein sequence ID" value="WRQ87614.1"/>
    <property type="molecule type" value="Genomic_DNA"/>
</dbReference>
<dbReference type="PROSITE" id="PS51257">
    <property type="entry name" value="PROKAR_LIPOPROTEIN"/>
    <property type="match status" value="1"/>
</dbReference>
<dbReference type="PANTHER" id="PTHR33446:SF2">
    <property type="entry name" value="PROTEIN TONB"/>
    <property type="match status" value="1"/>
</dbReference>
<dbReference type="RefSeq" id="WP_221030226.1">
    <property type="nucleotide sequence ID" value="NZ_CP139781.1"/>
</dbReference>
<evidence type="ECO:0000256" key="1">
    <source>
        <dbReference type="ARBA" id="ARBA00004383"/>
    </source>
</evidence>
<feature type="domain" description="TonB C-terminal" evidence="11">
    <location>
        <begin position="27"/>
        <end position="116"/>
    </location>
</feature>
<evidence type="ECO:0000256" key="2">
    <source>
        <dbReference type="ARBA" id="ARBA00006555"/>
    </source>
</evidence>
<keyword evidence="3" id="KW-0813">Transport</keyword>
<keyword evidence="6" id="KW-0812">Transmembrane</keyword>
<proteinExistence type="inferred from homology"/>
<dbReference type="SUPFAM" id="SSF74653">
    <property type="entry name" value="TolA/TonB C-terminal domain"/>
    <property type="match status" value="1"/>
</dbReference>
<gene>
    <name evidence="12" type="ORF">K1X11_022595</name>
</gene>
<keyword evidence="8" id="KW-1133">Transmembrane helix</keyword>
<dbReference type="InterPro" id="IPR037682">
    <property type="entry name" value="TonB_C"/>
</dbReference>